<dbReference type="GO" id="GO:0009103">
    <property type="term" value="P:lipopolysaccharide biosynthetic process"/>
    <property type="evidence" value="ECO:0007669"/>
    <property type="project" value="TreeGrafter"/>
</dbReference>
<comment type="caution">
    <text evidence="4">The sequence shown here is derived from an EMBL/GenBank/DDBJ whole genome shotgun (WGS) entry which is preliminary data.</text>
</comment>
<evidence type="ECO:0000259" key="2">
    <source>
        <dbReference type="Pfam" id="PF00534"/>
    </source>
</evidence>
<dbReference type="EMBL" id="LBSX01000006">
    <property type="protein sequence ID" value="KKQ27710.1"/>
    <property type="molecule type" value="Genomic_DNA"/>
</dbReference>
<evidence type="ECO:0000259" key="3">
    <source>
        <dbReference type="Pfam" id="PF13439"/>
    </source>
</evidence>
<dbReference type="InterPro" id="IPR001296">
    <property type="entry name" value="Glyco_trans_1"/>
</dbReference>
<protein>
    <submittedName>
        <fullName evidence="4">Glycosyl transferase group 1</fullName>
    </submittedName>
</protein>
<sequence>MIIGIDASRANEEQKTGVGWYAFWLIEELKKITPENIRVVLYTREPLKGQLADLPENWQEKVLGWWPKKYWTQIRLSWEMLFHRPDVLFIPAHVFPIIHPKKTVMTIHDIAAKRYPETYNKFERWYTVWSAKTALKKLWRVIVPSEFVRQELLCYFTARHEHKITVIKHGCHTELFEYDNLIDGQEILRFYGLNSDYLISLGRLEEKKNTIGVVKAFEQIKMSLREASKGDEAIPRDRHAPVVARDDSGLKLLLVGSPGFGYEKVKQAVEESPFKDDIIIPGWVKGKDLKVLLGSAKVLVFPSRYEGFGLPILEAFAAGVPVVAGQGSSLEEVGGEAVLYCNSGNIQEIADNVELFLNNPELTTEKINLGKERLKKFTWQKTAEETLALLLK</sequence>
<dbReference type="Pfam" id="PF13439">
    <property type="entry name" value="Glyco_transf_4"/>
    <property type="match status" value="1"/>
</dbReference>
<dbReference type="STRING" id="1619046.US42_C0006G0017"/>
<dbReference type="PANTHER" id="PTHR46401">
    <property type="entry name" value="GLYCOSYLTRANSFERASE WBBK-RELATED"/>
    <property type="match status" value="1"/>
</dbReference>
<dbReference type="Proteomes" id="UP000034849">
    <property type="component" value="Unassembled WGS sequence"/>
</dbReference>
<dbReference type="InterPro" id="IPR028098">
    <property type="entry name" value="Glyco_trans_4-like_N"/>
</dbReference>
<proteinExistence type="predicted"/>
<dbReference type="AlphaFoldDB" id="A0A0G0GNH2"/>
<feature type="domain" description="Glycosyltransferase subfamily 4-like N-terminal" evidence="3">
    <location>
        <begin position="17"/>
        <end position="174"/>
    </location>
</feature>
<accession>A0A0G0GNH2</accession>
<keyword evidence="1 4" id="KW-0808">Transferase</keyword>
<feature type="domain" description="Glycosyl transferase family 1" evidence="2">
    <location>
        <begin position="195"/>
        <end position="368"/>
    </location>
</feature>
<evidence type="ECO:0000313" key="4">
    <source>
        <dbReference type="EMBL" id="KKQ27710.1"/>
    </source>
</evidence>
<reference evidence="4 5" key="1">
    <citation type="journal article" date="2015" name="Nature">
        <title>rRNA introns, odd ribosomes, and small enigmatic genomes across a large radiation of phyla.</title>
        <authorList>
            <person name="Brown C.T."/>
            <person name="Hug L.A."/>
            <person name="Thomas B.C."/>
            <person name="Sharon I."/>
            <person name="Castelle C.J."/>
            <person name="Singh A."/>
            <person name="Wilkins M.J."/>
            <person name="Williams K.H."/>
            <person name="Banfield J.F."/>
        </authorList>
    </citation>
    <scope>NUCLEOTIDE SEQUENCE [LARGE SCALE GENOMIC DNA]</scope>
</reference>
<evidence type="ECO:0000313" key="5">
    <source>
        <dbReference type="Proteomes" id="UP000034849"/>
    </source>
</evidence>
<organism evidence="4 5">
    <name type="scientific">Candidatus Magasanikbacteria bacterium GW2011_GWC2_37_14</name>
    <dbReference type="NCBI Taxonomy" id="1619046"/>
    <lineage>
        <taxon>Bacteria</taxon>
        <taxon>Candidatus Magasanikiibacteriota</taxon>
    </lineage>
</organism>
<dbReference type="SUPFAM" id="SSF53756">
    <property type="entry name" value="UDP-Glycosyltransferase/glycogen phosphorylase"/>
    <property type="match status" value="1"/>
</dbReference>
<dbReference type="CDD" id="cd03809">
    <property type="entry name" value="GT4_MtfB-like"/>
    <property type="match status" value="1"/>
</dbReference>
<name>A0A0G0GNH2_9BACT</name>
<dbReference type="Gene3D" id="3.40.50.2000">
    <property type="entry name" value="Glycogen Phosphorylase B"/>
    <property type="match status" value="2"/>
</dbReference>
<dbReference type="GO" id="GO:0016757">
    <property type="term" value="F:glycosyltransferase activity"/>
    <property type="evidence" value="ECO:0007669"/>
    <property type="project" value="InterPro"/>
</dbReference>
<dbReference type="PANTHER" id="PTHR46401:SF2">
    <property type="entry name" value="GLYCOSYLTRANSFERASE WBBK-RELATED"/>
    <property type="match status" value="1"/>
</dbReference>
<evidence type="ECO:0000256" key="1">
    <source>
        <dbReference type="ARBA" id="ARBA00022679"/>
    </source>
</evidence>
<dbReference type="Pfam" id="PF00534">
    <property type="entry name" value="Glycos_transf_1"/>
    <property type="match status" value="1"/>
</dbReference>
<gene>
    <name evidence="4" type="ORF">US42_C0006G0017</name>
</gene>